<protein>
    <submittedName>
        <fullName evidence="1">Uncharacterized protein</fullName>
    </submittedName>
</protein>
<dbReference type="Proteomes" id="UP001189429">
    <property type="component" value="Unassembled WGS sequence"/>
</dbReference>
<sequence length="103" mass="11145">AGREVMGTLFGATDEACLLAAVVAAPRRIFVCPPGKKKESLACVRGFCPTSDTLAAYAACKDFEGWKAARSEGFCDRWAGDLFLVPKRLKQCPPRQPPTRRAA</sequence>
<organism evidence="1 2">
    <name type="scientific">Prorocentrum cordatum</name>
    <dbReference type="NCBI Taxonomy" id="2364126"/>
    <lineage>
        <taxon>Eukaryota</taxon>
        <taxon>Sar</taxon>
        <taxon>Alveolata</taxon>
        <taxon>Dinophyceae</taxon>
        <taxon>Prorocentrales</taxon>
        <taxon>Prorocentraceae</taxon>
        <taxon>Prorocentrum</taxon>
    </lineage>
</organism>
<gene>
    <name evidence="1" type="ORF">PCOR1329_LOCUS80900</name>
</gene>
<keyword evidence="2" id="KW-1185">Reference proteome</keyword>
<proteinExistence type="predicted"/>
<comment type="caution">
    <text evidence="1">The sequence shown here is derived from an EMBL/GenBank/DDBJ whole genome shotgun (WGS) entry which is preliminary data.</text>
</comment>
<name>A0ABN9XZU8_9DINO</name>
<reference evidence="1" key="1">
    <citation type="submission" date="2023-10" db="EMBL/GenBank/DDBJ databases">
        <authorList>
            <person name="Chen Y."/>
            <person name="Shah S."/>
            <person name="Dougan E. K."/>
            <person name="Thang M."/>
            <person name="Chan C."/>
        </authorList>
    </citation>
    <scope>NUCLEOTIDE SEQUENCE [LARGE SCALE GENOMIC DNA]</scope>
</reference>
<feature type="non-terminal residue" evidence="1">
    <location>
        <position position="1"/>
    </location>
</feature>
<accession>A0ABN9XZU8</accession>
<evidence type="ECO:0000313" key="1">
    <source>
        <dbReference type="EMBL" id="CAK0905076.1"/>
    </source>
</evidence>
<dbReference type="EMBL" id="CAUYUJ010021503">
    <property type="protein sequence ID" value="CAK0905076.1"/>
    <property type="molecule type" value="Genomic_DNA"/>
</dbReference>
<feature type="non-terminal residue" evidence="1">
    <location>
        <position position="103"/>
    </location>
</feature>
<evidence type="ECO:0000313" key="2">
    <source>
        <dbReference type="Proteomes" id="UP001189429"/>
    </source>
</evidence>